<feature type="region of interest" description="Disordered" evidence="1">
    <location>
        <begin position="248"/>
        <end position="268"/>
    </location>
</feature>
<gene>
    <name evidence="2" type="ORF">NA57DRAFT_52888</name>
</gene>
<evidence type="ECO:0000313" key="3">
    <source>
        <dbReference type="Proteomes" id="UP000799772"/>
    </source>
</evidence>
<keyword evidence="3" id="KW-1185">Reference proteome</keyword>
<dbReference type="OrthoDB" id="5365129at2759"/>
<accession>A0A9P4IQ77</accession>
<dbReference type="EMBL" id="ML978122">
    <property type="protein sequence ID" value="KAF2103365.1"/>
    <property type="molecule type" value="Genomic_DNA"/>
</dbReference>
<name>A0A9P4IQ77_9PEZI</name>
<dbReference type="AlphaFoldDB" id="A0A9P4IQ77"/>
<dbReference type="Proteomes" id="UP000799772">
    <property type="component" value="Unassembled WGS sequence"/>
</dbReference>
<reference evidence="2" key="1">
    <citation type="journal article" date="2020" name="Stud. Mycol.">
        <title>101 Dothideomycetes genomes: a test case for predicting lifestyles and emergence of pathogens.</title>
        <authorList>
            <person name="Haridas S."/>
            <person name="Albert R."/>
            <person name="Binder M."/>
            <person name="Bloem J."/>
            <person name="Labutti K."/>
            <person name="Salamov A."/>
            <person name="Andreopoulos B."/>
            <person name="Baker S."/>
            <person name="Barry K."/>
            <person name="Bills G."/>
            <person name="Bluhm B."/>
            <person name="Cannon C."/>
            <person name="Castanera R."/>
            <person name="Culley D."/>
            <person name="Daum C."/>
            <person name="Ezra D."/>
            <person name="Gonzalez J."/>
            <person name="Henrissat B."/>
            <person name="Kuo A."/>
            <person name="Liang C."/>
            <person name="Lipzen A."/>
            <person name="Lutzoni F."/>
            <person name="Magnuson J."/>
            <person name="Mondo S."/>
            <person name="Nolan M."/>
            <person name="Ohm R."/>
            <person name="Pangilinan J."/>
            <person name="Park H.-J."/>
            <person name="Ramirez L."/>
            <person name="Alfaro M."/>
            <person name="Sun H."/>
            <person name="Tritt A."/>
            <person name="Yoshinaga Y."/>
            <person name="Zwiers L.-H."/>
            <person name="Turgeon B."/>
            <person name="Goodwin S."/>
            <person name="Spatafora J."/>
            <person name="Crous P."/>
            <person name="Grigoriev I."/>
        </authorList>
    </citation>
    <scope>NUCLEOTIDE SEQUENCE</scope>
    <source>
        <strain evidence="2">CBS 133067</strain>
    </source>
</reference>
<evidence type="ECO:0000313" key="2">
    <source>
        <dbReference type="EMBL" id="KAF2103365.1"/>
    </source>
</evidence>
<sequence length="338" mass="36918">MSNFVDVVGLVNSVLGFLAFAESNFPSGPIHTPSGTVQVAAGFATNSYINPNTYQTSAPQPFAANQDPDGNIFNVMAYDEKKDPITDETPKFSLQAGGTTDVTLSTAGGKDMSYIQIVGGDNGVCISWFTATWPDGSQYIFPGDWFYICKVKDLFGSPWNEWYYGNRQAGQFKPGTDAQSKRPWFPYCGWLDNDHTCGHRIGTIIVDVDYVQTVLNQNVEDTCLHHIWWGVDPAHFVNPSGVPGNGIISPGPIKNIPPGGPGTKSCTKKRAAEKKDIRLVRSDIWSHNATDLCMSDHSRGPDFVSLVEGMYCDMDTRKLTPLCHGSALRTASASMKTN</sequence>
<protein>
    <submittedName>
        <fullName evidence="2">Uncharacterized protein</fullName>
    </submittedName>
</protein>
<comment type="caution">
    <text evidence="2">The sequence shown here is derived from an EMBL/GenBank/DDBJ whole genome shotgun (WGS) entry which is preliminary data.</text>
</comment>
<proteinExistence type="predicted"/>
<feature type="compositionally biased region" description="Low complexity" evidence="1">
    <location>
        <begin position="248"/>
        <end position="257"/>
    </location>
</feature>
<organism evidence="2 3">
    <name type="scientific">Rhizodiscina lignyota</name>
    <dbReference type="NCBI Taxonomy" id="1504668"/>
    <lineage>
        <taxon>Eukaryota</taxon>
        <taxon>Fungi</taxon>
        <taxon>Dikarya</taxon>
        <taxon>Ascomycota</taxon>
        <taxon>Pezizomycotina</taxon>
        <taxon>Dothideomycetes</taxon>
        <taxon>Pleosporomycetidae</taxon>
        <taxon>Aulographales</taxon>
        <taxon>Rhizodiscinaceae</taxon>
        <taxon>Rhizodiscina</taxon>
    </lineage>
</organism>
<evidence type="ECO:0000256" key="1">
    <source>
        <dbReference type="SAM" id="MobiDB-lite"/>
    </source>
</evidence>